<keyword evidence="3" id="KW-1185">Reference proteome</keyword>
<dbReference type="OrthoDB" id="374806at2"/>
<evidence type="ECO:0000256" key="1">
    <source>
        <dbReference type="SAM" id="Phobius"/>
    </source>
</evidence>
<evidence type="ECO:0000313" key="2">
    <source>
        <dbReference type="EMBL" id="SIQ54999.1"/>
    </source>
</evidence>
<dbReference type="RefSeq" id="WP_143559187.1">
    <property type="nucleotide sequence ID" value="NZ_FTMS01000010.1"/>
</dbReference>
<evidence type="ECO:0000313" key="3">
    <source>
        <dbReference type="Proteomes" id="UP000186400"/>
    </source>
</evidence>
<name>A0A1N6TNS4_9SPIO</name>
<protein>
    <recommendedName>
        <fullName evidence="4">Four helix bundle sensory module for signal transduction</fullName>
    </recommendedName>
</protein>
<sequence>MLLAFFSLALVIMIAGGVGTLRIVGLHRDSQRLTDQETPYLYGVLQSRLLIAQAQLLLENIIGGHQDTGLIEDVLGRFSLADNYLRAILDGGTVQGLDYTPAETWDVRLAVDRMRTQTMAMRSLIDNRIRFFLNANRDNETLRQGFARSLREYETAALQAQAVIDREVLETVAVMNANAAQGMRLLLGATAVSLVLALVLAIGLSRHVVNRVRLT</sequence>
<accession>A0A1N6TNS4</accession>
<evidence type="ECO:0008006" key="4">
    <source>
        <dbReference type="Google" id="ProtNLM"/>
    </source>
</evidence>
<organism evidence="2 3">
    <name type="scientific">Alkalispirochaeta americana</name>
    <dbReference type="NCBI Taxonomy" id="159291"/>
    <lineage>
        <taxon>Bacteria</taxon>
        <taxon>Pseudomonadati</taxon>
        <taxon>Spirochaetota</taxon>
        <taxon>Spirochaetia</taxon>
        <taxon>Spirochaetales</taxon>
        <taxon>Spirochaetaceae</taxon>
        <taxon>Alkalispirochaeta</taxon>
    </lineage>
</organism>
<keyword evidence="1" id="KW-1133">Transmembrane helix</keyword>
<feature type="transmembrane region" description="Helical" evidence="1">
    <location>
        <begin position="185"/>
        <end position="204"/>
    </location>
</feature>
<proteinExistence type="predicted"/>
<keyword evidence="1" id="KW-0812">Transmembrane</keyword>
<dbReference type="EMBL" id="FTMS01000010">
    <property type="protein sequence ID" value="SIQ54999.1"/>
    <property type="molecule type" value="Genomic_DNA"/>
</dbReference>
<feature type="non-terminal residue" evidence="2">
    <location>
        <position position="215"/>
    </location>
</feature>
<dbReference type="AlphaFoldDB" id="A0A1N6TNS4"/>
<dbReference type="STRING" id="159291.SAMN05920897_110126"/>
<reference evidence="2 3" key="1">
    <citation type="submission" date="2017-01" db="EMBL/GenBank/DDBJ databases">
        <authorList>
            <person name="Mah S.A."/>
            <person name="Swanson W.J."/>
            <person name="Moy G.W."/>
            <person name="Vacquier V.D."/>
        </authorList>
    </citation>
    <scope>NUCLEOTIDE SEQUENCE [LARGE SCALE GENOMIC DNA]</scope>
    <source>
        <strain evidence="2 3">ASpG1</strain>
    </source>
</reference>
<keyword evidence="1" id="KW-0472">Membrane</keyword>
<gene>
    <name evidence="2" type="ORF">SAMN05920897_110126</name>
</gene>
<dbReference type="Proteomes" id="UP000186400">
    <property type="component" value="Unassembled WGS sequence"/>
</dbReference>